<protein>
    <submittedName>
        <fullName evidence="1">Jg11698 protein</fullName>
    </submittedName>
</protein>
<evidence type="ECO:0000313" key="2">
    <source>
        <dbReference type="Proteomes" id="UP000838756"/>
    </source>
</evidence>
<reference evidence="1" key="1">
    <citation type="submission" date="2022-03" db="EMBL/GenBank/DDBJ databases">
        <authorList>
            <person name="Lindestad O."/>
        </authorList>
    </citation>
    <scope>NUCLEOTIDE SEQUENCE</scope>
</reference>
<organism evidence="1 2">
    <name type="scientific">Pararge aegeria aegeria</name>
    <dbReference type="NCBI Taxonomy" id="348720"/>
    <lineage>
        <taxon>Eukaryota</taxon>
        <taxon>Metazoa</taxon>
        <taxon>Ecdysozoa</taxon>
        <taxon>Arthropoda</taxon>
        <taxon>Hexapoda</taxon>
        <taxon>Insecta</taxon>
        <taxon>Pterygota</taxon>
        <taxon>Neoptera</taxon>
        <taxon>Endopterygota</taxon>
        <taxon>Lepidoptera</taxon>
        <taxon>Glossata</taxon>
        <taxon>Ditrysia</taxon>
        <taxon>Papilionoidea</taxon>
        <taxon>Nymphalidae</taxon>
        <taxon>Satyrinae</taxon>
        <taxon>Satyrini</taxon>
        <taxon>Parargina</taxon>
        <taxon>Pararge</taxon>
    </lineage>
</organism>
<dbReference type="Proteomes" id="UP000838756">
    <property type="component" value="Unassembled WGS sequence"/>
</dbReference>
<keyword evidence="2" id="KW-1185">Reference proteome</keyword>
<dbReference type="EMBL" id="CAKXAJ010025836">
    <property type="protein sequence ID" value="CAH2244583.1"/>
    <property type="molecule type" value="Genomic_DNA"/>
</dbReference>
<sequence>MLDHTTLSVLIGLRLGASIVQPHCHCGDSVDTYGHHGLSYSRSAGRFSRHSTIKDIIRRSLATAHVPAVLEPIGLGRSDGKRPDGMTLIPWLRAGIGWEGHLCGMQLVSIP</sequence>
<name>A0A8S4S9G4_9NEOP</name>
<dbReference type="AlphaFoldDB" id="A0A8S4S9G4"/>
<evidence type="ECO:0000313" key="1">
    <source>
        <dbReference type="EMBL" id="CAH2244583.1"/>
    </source>
</evidence>
<proteinExistence type="predicted"/>
<gene>
    <name evidence="1" type="primary">jg11698</name>
    <name evidence="1" type="ORF">PAEG_LOCUS20510</name>
</gene>
<dbReference type="OrthoDB" id="7433202at2759"/>
<comment type="caution">
    <text evidence="1">The sequence shown here is derived from an EMBL/GenBank/DDBJ whole genome shotgun (WGS) entry which is preliminary data.</text>
</comment>
<accession>A0A8S4S9G4</accession>